<organism evidence="2 3">
    <name type="scientific">Nematocida ausubeli (strain ATCC PRA-371 / ERTm2)</name>
    <name type="common">Nematode killer fungus</name>
    <dbReference type="NCBI Taxonomy" id="1913371"/>
    <lineage>
        <taxon>Eukaryota</taxon>
        <taxon>Fungi</taxon>
        <taxon>Fungi incertae sedis</taxon>
        <taxon>Microsporidia</taxon>
        <taxon>Nematocida</taxon>
    </lineage>
</organism>
<evidence type="ECO:0000313" key="3">
    <source>
        <dbReference type="Proteomes" id="UP000054524"/>
    </source>
</evidence>
<dbReference type="RefSeq" id="XP_052903995.1">
    <property type="nucleotide sequence ID" value="XM_053049824.1"/>
</dbReference>
<protein>
    <submittedName>
        <fullName evidence="2">Uncharacterized protein</fullName>
    </submittedName>
</protein>
<proteinExistence type="predicted"/>
<name>A0A086IZX2_NEMA1</name>
<dbReference type="Proteomes" id="UP000054524">
    <property type="component" value="Unassembled WGS sequence"/>
</dbReference>
<gene>
    <name evidence="2" type="ORF">NESG_02214</name>
</gene>
<keyword evidence="1" id="KW-0812">Transmembrane</keyword>
<feature type="transmembrane region" description="Helical" evidence="1">
    <location>
        <begin position="1017"/>
        <end position="1037"/>
    </location>
</feature>
<sequence length="1048" mass="122305">MNKYSTETVRDNELERDELMEEIIYNYSELDSQDMDIESYVHTKQMTILLEGSEIRKSIDKKKCFISDKEKNNLPLGLKILAFTIYQQINRIIKAILSHRMEMPSTSNPSEKSTKILKKTDFLLKQLDLQKTCIFSQEIMQDLKYLYCKDPYTVESCILRIEDELNSPWCKTEILSRLERIMAEPTKKDMKYIRIAINKLDILSAQDYIAQQVNRQIFIRNDTKAILQEIIKGSYTIKSELQSAFTVDINEDPDENIQILIKTIAHILHGTERPEELLYGRYVPCLKDFREKAAKKNLSKEYAETVCYYSHERIISEVEKNDKLIGQINIQNSECCLLQQTMMVFNSISEKSEVKEQTKSVEHDVQGNIPEHLEIKDNEYYLSHQTSGDLDKDIISHIKSHPIRHDKELNEISASKAIETLKTIGSLLVKCLVEDDKEKALKDLKAAYKRINSVPLKIIEEYMPRIWMDLLLKNDLYISITKERNTYMGIKIVQAVQQYRTDMLHILLSVFMEASVVYSLSMGKALLKTIMPVYIQAFQPNTIARKQSLLRNNRSRFAGWLAVQYYRLKCSIFKDHDITTVKEDIFGDVSQFLPMKNILSMILDIINEKQQRDLSIINEELVKHGCIGIRLLNKMNMAAKVEYIRNSELGKETHEGLDTTEIREKLKTIIHTEESPKINMKLYYHDCITKSEIKKAAKSLHNFPSFPLQPRKRGEIIEITPRPLRVTGHQGDIYRKLNNYLQLPDIEKDPKVIKKFLCEISQYLRIGIHSIIKNQQTDCTPRNAIRFKNPVLKPKYNFVTKSLEVLGSALYDDFMRLVEVVKNSIISCATRIDSYITTRYSSQNNSLPLRAWSACKRKYFYWFFDPPHNMLYTYIDRSIILNNRITQINHPAATCIYNIPEILPVTKEKKLIRQLKRKNTETKQEILLKRAINSFYMISQRDPNRINIKNADLSQVYDYMQILAQNIQVKIALLSQKDSALFRFSESHADCDTDIHDIQFNPSSNLQKSLHKLKTPILSCLAFVLDIIIAYFIWVSMEFIMKNIISYV</sequence>
<dbReference type="HOGENOM" id="CLU_010784_0_0_1"/>
<dbReference type="GeneID" id="77677187"/>
<dbReference type="EMBL" id="AKIJ01000005">
    <property type="protein sequence ID" value="KFG25440.1"/>
    <property type="molecule type" value="Genomic_DNA"/>
</dbReference>
<keyword evidence="1" id="KW-0472">Membrane</keyword>
<dbReference type="AlphaFoldDB" id="A0A086IZX2"/>
<evidence type="ECO:0000313" key="2">
    <source>
        <dbReference type="EMBL" id="KFG25440.1"/>
    </source>
</evidence>
<accession>A0A086IZX2</accession>
<evidence type="ECO:0000256" key="1">
    <source>
        <dbReference type="SAM" id="Phobius"/>
    </source>
</evidence>
<keyword evidence="3" id="KW-1185">Reference proteome</keyword>
<reference evidence="2 3" key="1">
    <citation type="journal article" date="2014" name="Genome Announc.">
        <title>Genome Sequence of the Microsporidian Species Nematocida sp1 Strain ERTm6 (ATCC PRA-372).</title>
        <authorList>
            <person name="Bakowski M.A."/>
            <person name="Priest M."/>
            <person name="Young S."/>
            <person name="Cuomo C.A."/>
            <person name="Troemel E.R."/>
        </authorList>
    </citation>
    <scope>NUCLEOTIDE SEQUENCE [LARGE SCALE GENOMIC DNA]</scope>
    <source>
        <strain evidence="2 3">ERTm6</strain>
    </source>
</reference>
<comment type="caution">
    <text evidence="2">The sequence shown here is derived from an EMBL/GenBank/DDBJ whole genome shotgun (WGS) entry which is preliminary data.</text>
</comment>
<keyword evidence="1" id="KW-1133">Transmembrane helix</keyword>